<dbReference type="Gene3D" id="3.40.50.1820">
    <property type="entry name" value="alpha/beta hydrolase"/>
    <property type="match status" value="2"/>
</dbReference>
<keyword evidence="5" id="KW-1185">Reference proteome</keyword>
<reference evidence="3" key="1">
    <citation type="submission" date="2010-05" db="EMBL/GenBank/DDBJ databases">
        <title>The Genome Sequence of Magnaporthe poae strain ATCC 64411.</title>
        <authorList>
            <consortium name="The Broad Institute Genome Sequencing Platform"/>
            <consortium name="Broad Institute Genome Sequencing Center for Infectious Disease"/>
            <person name="Ma L.-J."/>
            <person name="Dead R."/>
            <person name="Young S."/>
            <person name="Zeng Q."/>
            <person name="Koehrsen M."/>
            <person name="Alvarado L."/>
            <person name="Berlin A."/>
            <person name="Chapman S.B."/>
            <person name="Chen Z."/>
            <person name="Freedman E."/>
            <person name="Gellesch M."/>
            <person name="Goldberg J."/>
            <person name="Griggs A."/>
            <person name="Gujja S."/>
            <person name="Heilman E.R."/>
            <person name="Heiman D."/>
            <person name="Hepburn T."/>
            <person name="Howarth C."/>
            <person name="Jen D."/>
            <person name="Larson L."/>
            <person name="Mehta T."/>
            <person name="Neiman D."/>
            <person name="Pearson M."/>
            <person name="Roberts A."/>
            <person name="Saif S."/>
            <person name="Shea T."/>
            <person name="Shenoy N."/>
            <person name="Sisk P."/>
            <person name="Stolte C."/>
            <person name="Sykes S."/>
            <person name="Walk T."/>
            <person name="White J."/>
            <person name="Yandava C."/>
            <person name="Haas B."/>
            <person name="Nusbaum C."/>
            <person name="Birren B."/>
        </authorList>
    </citation>
    <scope>NUCLEOTIDE SEQUENCE</scope>
    <source>
        <strain evidence="3">ATCC 64411</strain>
    </source>
</reference>
<organism evidence="4 5">
    <name type="scientific">Magnaporthiopsis poae (strain ATCC 64411 / 73-15)</name>
    <name type="common">Kentucky bluegrass fungus</name>
    <name type="synonym">Magnaporthe poae</name>
    <dbReference type="NCBI Taxonomy" id="644358"/>
    <lineage>
        <taxon>Eukaryota</taxon>
        <taxon>Fungi</taxon>
        <taxon>Dikarya</taxon>
        <taxon>Ascomycota</taxon>
        <taxon>Pezizomycotina</taxon>
        <taxon>Sordariomycetes</taxon>
        <taxon>Sordariomycetidae</taxon>
        <taxon>Magnaporthales</taxon>
        <taxon>Magnaporthaceae</taxon>
        <taxon>Magnaporthiopsis</taxon>
    </lineage>
</organism>
<reference evidence="4" key="5">
    <citation type="submission" date="2015-06" db="UniProtKB">
        <authorList>
            <consortium name="EnsemblFungi"/>
        </authorList>
    </citation>
    <scope>IDENTIFICATION</scope>
    <source>
        <strain evidence="4">ATCC 64411</strain>
    </source>
</reference>
<dbReference type="eggNOG" id="ENOG502RPSG">
    <property type="taxonomic scope" value="Eukaryota"/>
</dbReference>
<evidence type="ECO:0000313" key="4">
    <source>
        <dbReference type="EnsemblFungi" id="MAPG_00364T0"/>
    </source>
</evidence>
<sequence length="469" mass="50733">MRCHSLFSAAAMWLALAAQAVPASAGKCKTPRATEPACNADCQAVFGAALAREKSNWATPNFSQDPFFTTPANATGARPGDILRWQEISAAAMGTNFTMVPGGMSLTRFMYVTEDIDRKPIPATAFALLPLSLPESGKFKTTVWTHGTAGRSRHCAPSNQKNLYYGYQGPLLLASGGHAVIGPDYAGQGSDIPGGFRYEAGHIHAADAAYALVAARKASEVIGSYLSKEWVVVGHSEGGMTAWRTNQRLAMPEQEALKEAGPLIGAVSIAPAMTPVDLIPKSFRLAGDRPNGPAQNALYMLQSLAAMWPQDFNITNILTDRANALVPLLDSGCQDSGAVLLSNMSTKDVFRTTDWIKHPKFFEWQRTFNGVDERPLAAPMLVVQGDNDQLTYLEECMQSFNRTCAGDRAANAEMRVYPDLGHGGALDASQDYYMRWIADRFNKGAPANKGCTVTKPVALNTRYQRDVRG</sequence>
<dbReference type="GO" id="GO:0004806">
    <property type="term" value="F:triacylglycerol lipase activity"/>
    <property type="evidence" value="ECO:0007669"/>
    <property type="project" value="InterPro"/>
</dbReference>
<dbReference type="InterPro" id="IPR000073">
    <property type="entry name" value="AB_hydrolase_1"/>
</dbReference>
<dbReference type="VEuPathDB" id="FungiDB:MAPG_00364"/>
<accession>A0A0C4DKT4</accession>
<keyword evidence="1" id="KW-0732">Signal</keyword>
<dbReference type="EMBL" id="GL876966">
    <property type="protein sequence ID" value="KLU81273.1"/>
    <property type="molecule type" value="Genomic_DNA"/>
</dbReference>
<feature type="chain" id="PRO_5009385156" description="AB hydrolase-1 domain-containing protein" evidence="1">
    <location>
        <begin position="26"/>
        <end position="469"/>
    </location>
</feature>
<dbReference type="GO" id="GO:0016042">
    <property type="term" value="P:lipid catabolic process"/>
    <property type="evidence" value="ECO:0007669"/>
    <property type="project" value="InterPro"/>
</dbReference>
<reference evidence="3" key="3">
    <citation type="submission" date="2011-03" db="EMBL/GenBank/DDBJ databases">
        <title>Annotation of Magnaporthe poae ATCC 64411.</title>
        <authorList>
            <person name="Ma L.-J."/>
            <person name="Dead R."/>
            <person name="Young S.K."/>
            <person name="Zeng Q."/>
            <person name="Gargeya S."/>
            <person name="Fitzgerald M."/>
            <person name="Haas B."/>
            <person name="Abouelleil A."/>
            <person name="Alvarado L."/>
            <person name="Arachchi H.M."/>
            <person name="Berlin A."/>
            <person name="Brown A."/>
            <person name="Chapman S.B."/>
            <person name="Chen Z."/>
            <person name="Dunbar C."/>
            <person name="Freedman E."/>
            <person name="Gearin G."/>
            <person name="Gellesch M."/>
            <person name="Goldberg J."/>
            <person name="Griggs A."/>
            <person name="Gujja S."/>
            <person name="Heiman D."/>
            <person name="Howarth C."/>
            <person name="Larson L."/>
            <person name="Lui A."/>
            <person name="MacDonald P.J.P."/>
            <person name="Mehta T."/>
            <person name="Montmayeur A."/>
            <person name="Murphy C."/>
            <person name="Neiman D."/>
            <person name="Pearson M."/>
            <person name="Priest M."/>
            <person name="Roberts A."/>
            <person name="Saif S."/>
            <person name="Shea T."/>
            <person name="Shenoy N."/>
            <person name="Sisk P."/>
            <person name="Stolte C."/>
            <person name="Sykes S."/>
            <person name="Yandava C."/>
            <person name="Wortman J."/>
            <person name="Nusbaum C."/>
            <person name="Birren B."/>
        </authorList>
    </citation>
    <scope>NUCLEOTIDE SEQUENCE</scope>
    <source>
        <strain evidence="3">ATCC 64411</strain>
    </source>
</reference>
<evidence type="ECO:0000256" key="1">
    <source>
        <dbReference type="SAM" id="SignalP"/>
    </source>
</evidence>
<dbReference type="PIRSF" id="PIRSF029171">
    <property type="entry name" value="Esterase_LipA"/>
    <property type="match status" value="1"/>
</dbReference>
<proteinExistence type="predicted"/>
<dbReference type="PANTHER" id="PTHR34853:SF1">
    <property type="entry name" value="LIPASE 5"/>
    <property type="match status" value="1"/>
</dbReference>
<feature type="signal peptide" evidence="1">
    <location>
        <begin position="1"/>
        <end position="25"/>
    </location>
</feature>
<gene>
    <name evidence="3" type="ORF">MAPG_00364</name>
</gene>
<dbReference type="OrthoDB" id="5382058at2759"/>
<dbReference type="OMA" id="EGGMSSW"/>
<dbReference type="InterPro" id="IPR005152">
    <property type="entry name" value="Lipase_secreted"/>
</dbReference>
<feature type="domain" description="AB hydrolase-1" evidence="2">
    <location>
        <begin position="166"/>
        <end position="427"/>
    </location>
</feature>
<dbReference type="AlphaFoldDB" id="A0A0C4DKT4"/>
<dbReference type="STRING" id="644358.A0A0C4DKT4"/>
<dbReference type="SUPFAM" id="SSF53474">
    <property type="entry name" value="alpha/beta-Hydrolases"/>
    <property type="match status" value="1"/>
</dbReference>
<reference evidence="4" key="4">
    <citation type="journal article" date="2015" name="G3 (Bethesda)">
        <title>Genome sequences of three phytopathogenic species of the Magnaporthaceae family of fungi.</title>
        <authorList>
            <person name="Okagaki L.H."/>
            <person name="Nunes C.C."/>
            <person name="Sailsbery J."/>
            <person name="Clay B."/>
            <person name="Brown D."/>
            <person name="John T."/>
            <person name="Oh Y."/>
            <person name="Young N."/>
            <person name="Fitzgerald M."/>
            <person name="Haas B.J."/>
            <person name="Zeng Q."/>
            <person name="Young S."/>
            <person name="Adiconis X."/>
            <person name="Fan L."/>
            <person name="Levin J.Z."/>
            <person name="Mitchell T.K."/>
            <person name="Okubara P.A."/>
            <person name="Farman M.L."/>
            <person name="Kohn L.M."/>
            <person name="Birren B."/>
            <person name="Ma L.-J."/>
            <person name="Dean R.A."/>
        </authorList>
    </citation>
    <scope>NUCLEOTIDE SEQUENCE</scope>
    <source>
        <strain evidence="4">ATCC 64411 / 73-15</strain>
    </source>
</reference>
<evidence type="ECO:0000313" key="5">
    <source>
        <dbReference type="Proteomes" id="UP000011715"/>
    </source>
</evidence>
<dbReference type="InterPro" id="IPR029058">
    <property type="entry name" value="AB_hydrolase_fold"/>
</dbReference>
<dbReference type="EnsemblFungi" id="MAPG_00364T0">
    <property type="protein sequence ID" value="MAPG_00364T0"/>
    <property type="gene ID" value="MAPG_00364"/>
</dbReference>
<dbReference type="Pfam" id="PF12697">
    <property type="entry name" value="Abhydrolase_6"/>
    <property type="match status" value="1"/>
</dbReference>
<protein>
    <recommendedName>
        <fullName evidence="2">AB hydrolase-1 domain-containing protein</fullName>
    </recommendedName>
</protein>
<name>A0A0C4DKT4_MAGP6</name>
<dbReference type="Proteomes" id="UP000011715">
    <property type="component" value="Unassembled WGS sequence"/>
</dbReference>
<dbReference type="PANTHER" id="PTHR34853">
    <property type="match status" value="1"/>
</dbReference>
<dbReference type="EMBL" id="ADBL01000082">
    <property type="status" value="NOT_ANNOTATED_CDS"/>
    <property type="molecule type" value="Genomic_DNA"/>
</dbReference>
<evidence type="ECO:0000313" key="3">
    <source>
        <dbReference type="EMBL" id="KLU81273.1"/>
    </source>
</evidence>
<evidence type="ECO:0000259" key="2">
    <source>
        <dbReference type="Pfam" id="PF12697"/>
    </source>
</evidence>
<reference evidence="5" key="2">
    <citation type="submission" date="2010-05" db="EMBL/GenBank/DDBJ databases">
        <title>The genome sequence of Magnaporthe poae strain ATCC 64411.</title>
        <authorList>
            <person name="Ma L.-J."/>
            <person name="Dead R."/>
            <person name="Young S."/>
            <person name="Zeng Q."/>
            <person name="Koehrsen M."/>
            <person name="Alvarado L."/>
            <person name="Berlin A."/>
            <person name="Chapman S.B."/>
            <person name="Chen Z."/>
            <person name="Freedman E."/>
            <person name="Gellesch M."/>
            <person name="Goldberg J."/>
            <person name="Griggs A."/>
            <person name="Gujja S."/>
            <person name="Heilman E.R."/>
            <person name="Heiman D."/>
            <person name="Hepburn T."/>
            <person name="Howarth C."/>
            <person name="Jen D."/>
            <person name="Larson L."/>
            <person name="Mehta T."/>
            <person name="Neiman D."/>
            <person name="Pearson M."/>
            <person name="Roberts A."/>
            <person name="Saif S."/>
            <person name="Shea T."/>
            <person name="Shenoy N."/>
            <person name="Sisk P."/>
            <person name="Stolte C."/>
            <person name="Sykes S."/>
            <person name="Walk T."/>
            <person name="White J."/>
            <person name="Yandava C."/>
            <person name="Haas B."/>
            <person name="Nusbaum C."/>
            <person name="Birren B."/>
        </authorList>
    </citation>
    <scope>NUCLEOTIDE SEQUENCE [LARGE SCALE GENOMIC DNA]</scope>
    <source>
        <strain evidence="5">ATCC 64411 / 73-15</strain>
    </source>
</reference>